<feature type="active site" evidence="3">
    <location>
        <position position="223"/>
    </location>
</feature>
<evidence type="ECO:0000256" key="4">
    <source>
        <dbReference type="SAM" id="Phobius"/>
    </source>
</evidence>
<evidence type="ECO:0000256" key="1">
    <source>
        <dbReference type="ARBA" id="ARBA00010515"/>
    </source>
</evidence>
<evidence type="ECO:0000259" key="5">
    <source>
        <dbReference type="Pfam" id="PF07859"/>
    </source>
</evidence>
<keyword evidence="7" id="KW-1185">Reference proteome</keyword>
<dbReference type="SUPFAM" id="SSF53474">
    <property type="entry name" value="alpha/beta-Hydrolases"/>
    <property type="match status" value="1"/>
</dbReference>
<dbReference type="PANTHER" id="PTHR48081:SF8">
    <property type="entry name" value="ALPHA_BETA HYDROLASE FOLD-3 DOMAIN-CONTAINING PROTEIN-RELATED"/>
    <property type="match status" value="1"/>
</dbReference>
<dbReference type="InterPro" id="IPR029058">
    <property type="entry name" value="AB_hydrolase_fold"/>
</dbReference>
<dbReference type="Pfam" id="PF07859">
    <property type="entry name" value="Abhydrolase_3"/>
    <property type="match status" value="1"/>
</dbReference>
<evidence type="ECO:0000313" key="7">
    <source>
        <dbReference type="Proteomes" id="UP001430848"/>
    </source>
</evidence>
<dbReference type="InterPro" id="IPR033140">
    <property type="entry name" value="Lipase_GDXG_put_SER_AS"/>
</dbReference>
<dbReference type="InterPro" id="IPR050300">
    <property type="entry name" value="GDXG_lipolytic_enzyme"/>
</dbReference>
<keyword evidence="4" id="KW-0472">Membrane</keyword>
<keyword evidence="4" id="KW-1133">Transmembrane helix</keyword>
<keyword evidence="4" id="KW-0812">Transmembrane</keyword>
<dbReference type="Gene3D" id="3.40.50.1820">
    <property type="entry name" value="alpha/beta hydrolase"/>
    <property type="match status" value="1"/>
</dbReference>
<gene>
    <name evidence="6" type="ORF">SLS63_008243</name>
</gene>
<comment type="caution">
    <text evidence="6">The sequence shown here is derived from an EMBL/GenBank/DDBJ whole genome shotgun (WGS) entry which is preliminary data.</text>
</comment>
<dbReference type="PANTHER" id="PTHR48081">
    <property type="entry name" value="AB HYDROLASE SUPERFAMILY PROTEIN C4A8.06C"/>
    <property type="match status" value="1"/>
</dbReference>
<protein>
    <recommendedName>
        <fullName evidence="5">Alpha/beta hydrolase fold-3 domain-containing protein</fullName>
    </recommendedName>
</protein>
<dbReference type="InterPro" id="IPR013094">
    <property type="entry name" value="AB_hydrolase_3"/>
</dbReference>
<evidence type="ECO:0000256" key="3">
    <source>
        <dbReference type="PROSITE-ProRule" id="PRU10038"/>
    </source>
</evidence>
<feature type="transmembrane region" description="Helical" evidence="4">
    <location>
        <begin position="17"/>
        <end position="40"/>
    </location>
</feature>
<sequence length="402" mass="42497">MANISKYPRVSYQPFRLLYQVAASASIIARLPFWIVIGLVPSLRPNKQWSCLQTVMARFLRASLHMDSVIGLGEAETHSLKPPRGEGDRFVVIQPFDAHLYTGPLASDSSVTPEPVGGIWRPGPPPPTSLGAAAASSLKKVVMHVHGGAFVRDHPLTPASGFLSTTLLAHAGADAVFSPRYRLSGHGGRNPFPAALQDALTAYLYLTRGLGLPPQAVTLSGDSAGGNIAIALLRYLSEHGAELGVPPPGRVVLVAPWVAPAACFPRRPVGEPAVEEMAHYGSDILPASFLQWGARTYAPGGDVEATRDNAYIQALGHPFRAGAPVLVSVGGAEILSTDGAAWAREMGAYEDGGGGGVNNEVEVYVEVDAPHDTLLVGDSLRWEDSAARVAARIGEFIDKTQV</sequence>
<name>A0ABR1P363_DIAER</name>
<comment type="similarity">
    <text evidence="1">Belongs to the 'GDXG' lipolytic enzyme family.</text>
</comment>
<dbReference type="PROSITE" id="PS01174">
    <property type="entry name" value="LIPASE_GDXG_SER"/>
    <property type="match status" value="1"/>
</dbReference>
<dbReference type="EMBL" id="JAKNSF020000051">
    <property type="protein sequence ID" value="KAK7725246.1"/>
    <property type="molecule type" value="Genomic_DNA"/>
</dbReference>
<keyword evidence="2" id="KW-0378">Hydrolase</keyword>
<accession>A0ABR1P363</accession>
<organism evidence="6 7">
    <name type="scientific">Diaporthe eres</name>
    <name type="common">Phomopsis oblonga</name>
    <dbReference type="NCBI Taxonomy" id="83184"/>
    <lineage>
        <taxon>Eukaryota</taxon>
        <taxon>Fungi</taxon>
        <taxon>Dikarya</taxon>
        <taxon>Ascomycota</taxon>
        <taxon>Pezizomycotina</taxon>
        <taxon>Sordariomycetes</taxon>
        <taxon>Sordariomycetidae</taxon>
        <taxon>Diaporthales</taxon>
        <taxon>Diaporthaceae</taxon>
        <taxon>Diaporthe</taxon>
        <taxon>Diaporthe eres species complex</taxon>
    </lineage>
</organism>
<proteinExistence type="inferred from homology"/>
<reference evidence="6 7" key="1">
    <citation type="submission" date="2024-02" db="EMBL/GenBank/DDBJ databases">
        <title>De novo assembly and annotation of 12 fungi associated with fruit tree decline syndrome in Ontario, Canada.</title>
        <authorList>
            <person name="Sulman M."/>
            <person name="Ellouze W."/>
            <person name="Ilyukhin E."/>
        </authorList>
    </citation>
    <scope>NUCLEOTIDE SEQUENCE [LARGE SCALE GENOMIC DNA]</scope>
    <source>
        <strain evidence="6 7">M169</strain>
    </source>
</reference>
<evidence type="ECO:0000256" key="2">
    <source>
        <dbReference type="ARBA" id="ARBA00022801"/>
    </source>
</evidence>
<evidence type="ECO:0000313" key="6">
    <source>
        <dbReference type="EMBL" id="KAK7725246.1"/>
    </source>
</evidence>
<feature type="domain" description="Alpha/beta hydrolase fold-3" evidence="5">
    <location>
        <begin position="142"/>
        <end position="371"/>
    </location>
</feature>
<dbReference type="Proteomes" id="UP001430848">
    <property type="component" value="Unassembled WGS sequence"/>
</dbReference>